<dbReference type="AlphaFoldDB" id="A0A3A8GJA3"/>
<dbReference type="EMBL" id="RAXZ01000005">
    <property type="protein sequence ID" value="RKG53931.1"/>
    <property type="molecule type" value="Genomic_DNA"/>
</dbReference>
<comment type="caution">
    <text evidence="2">The sequence shown here is derived from an EMBL/GenBank/DDBJ whole genome shotgun (WGS) entry which is preliminary data.</text>
</comment>
<feature type="transmembrane region" description="Helical" evidence="1">
    <location>
        <begin position="51"/>
        <end position="68"/>
    </location>
</feature>
<gene>
    <name evidence="2" type="ORF">D7V64_05850</name>
</gene>
<evidence type="ECO:0000313" key="2">
    <source>
        <dbReference type="EMBL" id="RKG53931.1"/>
    </source>
</evidence>
<evidence type="ECO:0000313" key="3">
    <source>
        <dbReference type="Proteomes" id="UP000281084"/>
    </source>
</evidence>
<protein>
    <submittedName>
        <fullName evidence="2">DUF2628 domain-containing protein</fullName>
    </submittedName>
</protein>
<feature type="transmembrane region" description="Helical" evidence="1">
    <location>
        <begin position="99"/>
        <end position="116"/>
    </location>
</feature>
<feature type="transmembrane region" description="Helical" evidence="1">
    <location>
        <begin position="148"/>
        <end position="167"/>
    </location>
</feature>
<organism evidence="2 3">
    <name type="scientific">Acinetobacter cumulans</name>
    <dbReference type="NCBI Taxonomy" id="2136182"/>
    <lineage>
        <taxon>Bacteria</taxon>
        <taxon>Pseudomonadati</taxon>
        <taxon>Pseudomonadota</taxon>
        <taxon>Gammaproteobacteria</taxon>
        <taxon>Moraxellales</taxon>
        <taxon>Moraxellaceae</taxon>
        <taxon>Acinetobacter</taxon>
    </lineage>
</organism>
<evidence type="ECO:0000256" key="1">
    <source>
        <dbReference type="SAM" id="Phobius"/>
    </source>
</evidence>
<sequence length="168" mass="18783">MNEEASVLPPPLSHRTALRYHDEQLMQCFVGEEKYQHYYQKAFSQLTATKHVAGINWGAFVFGVIWLFYRKMYGYGTLVVALLVTLSILENMFKFEAKGVGIAVSVSLGLVGNSLYKKFAEQKIAKVRRQLSASDLNQALEQAGGTNLGLAWVLLAFIFVAVFIAHFA</sequence>
<keyword evidence="1" id="KW-0472">Membrane</keyword>
<name>A0A3A8GJA3_9GAMM</name>
<dbReference type="RefSeq" id="WP_120367148.1">
    <property type="nucleotide sequence ID" value="NZ_RAXZ01000005.1"/>
</dbReference>
<dbReference type="Pfam" id="PF10947">
    <property type="entry name" value="DUF2628"/>
    <property type="match status" value="1"/>
</dbReference>
<dbReference type="InterPro" id="IPR024399">
    <property type="entry name" value="DUF2628"/>
</dbReference>
<keyword evidence="1" id="KW-0812">Transmembrane</keyword>
<keyword evidence="1" id="KW-1133">Transmembrane helix</keyword>
<proteinExistence type="predicted"/>
<dbReference type="Proteomes" id="UP000281084">
    <property type="component" value="Unassembled WGS sequence"/>
</dbReference>
<accession>A0A3A8GJA3</accession>
<feature type="transmembrane region" description="Helical" evidence="1">
    <location>
        <begin position="75"/>
        <end position="93"/>
    </location>
</feature>
<reference evidence="2 3" key="1">
    <citation type="submission" date="2018-09" db="EMBL/GenBank/DDBJ databases">
        <title>The draft genome of Acinetobacter spp. strains.</title>
        <authorList>
            <person name="Qin J."/>
            <person name="Feng Y."/>
            <person name="Zong Z."/>
        </authorList>
    </citation>
    <scope>NUCLEOTIDE SEQUENCE [LARGE SCALE GENOMIC DNA]</scope>
    <source>
        <strain evidence="2 3">WCHAc060002</strain>
    </source>
</reference>